<dbReference type="EMBL" id="MN740668">
    <property type="protein sequence ID" value="QHU06851.1"/>
    <property type="molecule type" value="Genomic_DNA"/>
</dbReference>
<evidence type="ECO:0000256" key="2">
    <source>
        <dbReference type="SAM" id="Phobius"/>
    </source>
</evidence>
<dbReference type="AlphaFoldDB" id="A0A6C0JPN9"/>
<proteinExistence type="predicted"/>
<feature type="region of interest" description="Disordered" evidence="1">
    <location>
        <begin position="138"/>
        <end position="194"/>
    </location>
</feature>
<keyword evidence="2" id="KW-0472">Membrane</keyword>
<keyword evidence="2" id="KW-1133">Transmembrane helix</keyword>
<keyword evidence="2" id="KW-0812">Transmembrane</keyword>
<feature type="transmembrane region" description="Helical" evidence="2">
    <location>
        <begin position="110"/>
        <end position="130"/>
    </location>
</feature>
<evidence type="ECO:0000313" key="3">
    <source>
        <dbReference type="EMBL" id="QHU06851.1"/>
    </source>
</evidence>
<accession>A0A6C0JPN9</accession>
<feature type="compositionally biased region" description="Low complexity" evidence="1">
    <location>
        <begin position="159"/>
        <end position="172"/>
    </location>
</feature>
<protein>
    <submittedName>
        <fullName evidence="3">Uncharacterized protein</fullName>
    </submittedName>
</protein>
<reference evidence="3" key="1">
    <citation type="journal article" date="2020" name="Nature">
        <title>Giant virus diversity and host interactions through global metagenomics.</title>
        <authorList>
            <person name="Schulz F."/>
            <person name="Roux S."/>
            <person name="Paez-Espino D."/>
            <person name="Jungbluth S."/>
            <person name="Walsh D.A."/>
            <person name="Denef V.J."/>
            <person name="McMahon K.D."/>
            <person name="Konstantinidis K.T."/>
            <person name="Eloe-Fadrosh E.A."/>
            <person name="Kyrpides N.C."/>
            <person name="Woyke T."/>
        </authorList>
    </citation>
    <scope>NUCLEOTIDE SEQUENCE</scope>
    <source>
        <strain evidence="3">GVMAG-S-1038524-41</strain>
    </source>
</reference>
<name>A0A6C0JPN9_9ZZZZ</name>
<evidence type="ECO:0000256" key="1">
    <source>
        <dbReference type="SAM" id="MobiDB-lite"/>
    </source>
</evidence>
<feature type="compositionally biased region" description="Basic residues" evidence="1">
    <location>
        <begin position="181"/>
        <end position="194"/>
    </location>
</feature>
<dbReference type="Gene3D" id="2.60.120.260">
    <property type="entry name" value="Galactose-binding domain-like"/>
    <property type="match status" value="1"/>
</dbReference>
<dbReference type="Pfam" id="PF23106">
    <property type="entry name" value="EGF_Teneurin"/>
    <property type="match status" value="1"/>
</dbReference>
<sequence length="194" mass="21269">MNKQYFILSNDDKHYIGGEDKGGDIPKTSNKKDATTFIWNKDKSGFTISGDPSALVYDMKPVCEKCSEHGTCYGTVCHCDKGWTGENCTVSPTPPTPPTPPSSGMSTGTIILIVAGILLFLGGIGFLIYMNSSKKKRSRRGKSSIELDDMTYSMNPSVSRNSRNSSSRLLSRGVTASRTPPRPHQRRRKVSIID</sequence>
<organism evidence="3">
    <name type="scientific">viral metagenome</name>
    <dbReference type="NCBI Taxonomy" id="1070528"/>
    <lineage>
        <taxon>unclassified sequences</taxon>
        <taxon>metagenomes</taxon>
        <taxon>organismal metagenomes</taxon>
    </lineage>
</organism>